<reference evidence="4" key="1">
    <citation type="submission" date="2019-07" db="EMBL/GenBank/DDBJ databases">
        <title>Shewanella sp. YLB-08 draft genomic sequence.</title>
        <authorList>
            <person name="Yu L."/>
        </authorList>
    </citation>
    <scope>NUCLEOTIDE SEQUENCE [LARGE SCALE GENOMIC DNA]</scope>
    <source>
        <strain evidence="4">JCM 20706</strain>
    </source>
</reference>
<dbReference type="PANTHER" id="PTHR34473:SF2">
    <property type="entry name" value="UPF0699 TRANSMEMBRANE PROTEIN YDBT"/>
    <property type="match status" value="1"/>
</dbReference>
<dbReference type="Proteomes" id="UP000318126">
    <property type="component" value="Unassembled WGS sequence"/>
</dbReference>
<dbReference type="Pfam" id="PF03703">
    <property type="entry name" value="bPH_2"/>
    <property type="match status" value="3"/>
</dbReference>
<gene>
    <name evidence="3" type="ORF">FN961_05380</name>
</gene>
<dbReference type="PANTHER" id="PTHR34473">
    <property type="entry name" value="UPF0699 TRANSMEMBRANE PROTEIN YDBS"/>
    <property type="match status" value="1"/>
</dbReference>
<feature type="domain" description="YdbS-like PH" evidence="2">
    <location>
        <begin position="280"/>
        <end position="335"/>
    </location>
</feature>
<dbReference type="InterPro" id="IPR005182">
    <property type="entry name" value="YdbS-like_PH"/>
</dbReference>
<name>A0A553JSQ7_SHEHA</name>
<feature type="domain" description="YdbS-like PH" evidence="2">
    <location>
        <begin position="426"/>
        <end position="500"/>
    </location>
</feature>
<proteinExistence type="predicted"/>
<dbReference type="OrthoDB" id="155986at2"/>
<keyword evidence="1" id="KW-0812">Transmembrane</keyword>
<evidence type="ECO:0000313" key="3">
    <source>
        <dbReference type="EMBL" id="TRY15489.1"/>
    </source>
</evidence>
<dbReference type="RefSeq" id="WP_143563527.1">
    <property type="nucleotide sequence ID" value="NZ_BMPL01000009.1"/>
</dbReference>
<keyword evidence="1" id="KW-0472">Membrane</keyword>
<keyword evidence="1" id="KW-1133">Transmembrane helix</keyword>
<evidence type="ECO:0000256" key="1">
    <source>
        <dbReference type="SAM" id="Phobius"/>
    </source>
</evidence>
<evidence type="ECO:0000313" key="4">
    <source>
        <dbReference type="Proteomes" id="UP000318126"/>
    </source>
</evidence>
<dbReference type="InterPro" id="IPR014529">
    <property type="entry name" value="UCP026631"/>
</dbReference>
<dbReference type="EMBL" id="VKGK01000004">
    <property type="protein sequence ID" value="TRY15489.1"/>
    <property type="molecule type" value="Genomic_DNA"/>
</dbReference>
<accession>A0A553JSQ7</accession>
<organism evidence="3 4">
    <name type="scientific">Shewanella hanedai</name>
    <name type="common">Alteromonas hanedai</name>
    <dbReference type="NCBI Taxonomy" id="25"/>
    <lineage>
        <taxon>Bacteria</taxon>
        <taxon>Pseudomonadati</taxon>
        <taxon>Pseudomonadota</taxon>
        <taxon>Gammaproteobacteria</taxon>
        <taxon>Alteromonadales</taxon>
        <taxon>Shewanellaceae</taxon>
        <taxon>Shewanella</taxon>
    </lineage>
</organism>
<dbReference type="AlphaFoldDB" id="A0A553JSQ7"/>
<feature type="transmembrane region" description="Helical" evidence="1">
    <location>
        <begin position="251"/>
        <end position="275"/>
    </location>
</feature>
<comment type="caution">
    <text evidence="3">The sequence shown here is derived from an EMBL/GenBank/DDBJ whole genome shotgun (WGS) entry which is preliminary data.</text>
</comment>
<feature type="domain" description="YdbS-like PH" evidence="2">
    <location>
        <begin position="75"/>
        <end position="154"/>
    </location>
</feature>
<keyword evidence="4" id="KW-1185">Reference proteome</keyword>
<protein>
    <submittedName>
        <fullName evidence="3">PH domain-containing protein</fullName>
    </submittedName>
</protein>
<feature type="transmembrane region" description="Helical" evidence="1">
    <location>
        <begin position="197"/>
        <end position="218"/>
    </location>
</feature>
<dbReference type="PIRSF" id="PIRSF026631">
    <property type="entry name" value="UCP026631"/>
    <property type="match status" value="1"/>
</dbReference>
<feature type="transmembrane region" description="Helical" evidence="1">
    <location>
        <begin position="55"/>
        <end position="73"/>
    </location>
</feature>
<sequence length="514" mass="57741">MTSTNSQASTVKWSGLSPWSIVSYIFNTIRQVLSNGYAIIPFVYTGWQKGFDSPWFIVGAAAVVTVVITYAIVQWAMFRYRLFDDKLGVRHGLIFKKANEIPLSKIQNVRLEQPLYFRPMGLYSLVVETAGSKEDEAVLAAVSYQRAMEIKQHLVSDILPSVGLTASHSTKSSSPSIANDSLEPQEKTLVDKGVKDLLLFGLYQNNLFWFSIIAGPILSQFDWSDVVQTQVAKNALDWYYLAIDNNLLNQILLITTLVIGFYLLLSLISMAASVLKYYPYRLSLSGKTLHRTGGIIAKQNDALALRRVQVVRFSQPIVARLLKLWTLSFKQVKGTEVEQKAKKHMLIPSMNRQEITDLMPAINGAGSINKVLPTNYNPIHIGWFWRRALLPLIIPAVNTIGMGLNPMTEMLWVAGFSFTAGLYLRYRQWGYLYNDDTCWIHTGVLGQSWHLISLIKVQHVAITQTKGQRKRGVANLELGLASGTQTIPYMPVEDARVIAERALAITVNNPNNWI</sequence>
<evidence type="ECO:0000259" key="2">
    <source>
        <dbReference type="Pfam" id="PF03703"/>
    </source>
</evidence>